<sequence length="67" mass="7442">MCTSTGNYMCYVFHVEPSAGAIAKTIQAACKLRYQKVIDAHGQPNSENRLRNHQLLGEMAKTPSRGF</sequence>
<evidence type="ECO:0000313" key="5">
    <source>
        <dbReference type="Proteomes" id="UP000270296"/>
    </source>
</evidence>
<gene>
    <name evidence="4" type="ORF">SBAD_LOCUS9956</name>
</gene>
<dbReference type="EMBL" id="UZAM01013399">
    <property type="protein sequence ID" value="VDP27593.1"/>
    <property type="molecule type" value="Genomic_DNA"/>
</dbReference>
<dbReference type="PANTHER" id="PTHR14058">
    <property type="entry name" value="AMYLOID BETA A4 PRECURSOR PROTEIN-BINDING FAMILY B"/>
    <property type="match status" value="1"/>
</dbReference>
<dbReference type="PROSITE" id="PS01179">
    <property type="entry name" value="PID"/>
    <property type="match status" value="1"/>
</dbReference>
<dbReference type="Gene3D" id="2.30.29.30">
    <property type="entry name" value="Pleckstrin-homology domain (PH domain)/Phosphotyrosine-binding domain (PTB)"/>
    <property type="match status" value="1"/>
</dbReference>
<feature type="domain" description="PID" evidence="3">
    <location>
        <begin position="8"/>
        <end position="44"/>
    </location>
</feature>
<name>A0A183J258_9BILA</name>
<keyword evidence="1" id="KW-0677">Repeat</keyword>
<dbReference type="WBParaSite" id="SBAD_0001030801-mRNA-1">
    <property type="protein sequence ID" value="SBAD_0001030801-mRNA-1"/>
    <property type="gene ID" value="SBAD_0001030801"/>
</dbReference>
<dbReference type="AlphaFoldDB" id="A0A183J258"/>
<evidence type="ECO:0000256" key="1">
    <source>
        <dbReference type="ARBA" id="ARBA00022737"/>
    </source>
</evidence>
<dbReference type="GO" id="GO:0001540">
    <property type="term" value="F:amyloid-beta binding"/>
    <property type="evidence" value="ECO:0007669"/>
    <property type="project" value="InterPro"/>
</dbReference>
<reference evidence="6" key="1">
    <citation type="submission" date="2016-06" db="UniProtKB">
        <authorList>
            <consortium name="WormBaseParasite"/>
        </authorList>
    </citation>
    <scope>IDENTIFICATION</scope>
</reference>
<feature type="region of interest" description="Disordered" evidence="2">
    <location>
        <begin position="43"/>
        <end position="67"/>
    </location>
</feature>
<dbReference type="GO" id="GO:0005737">
    <property type="term" value="C:cytoplasm"/>
    <property type="evidence" value="ECO:0007669"/>
    <property type="project" value="TreeGrafter"/>
</dbReference>
<protein>
    <submittedName>
        <fullName evidence="6">PID domain-containing protein</fullName>
    </submittedName>
</protein>
<evidence type="ECO:0000313" key="4">
    <source>
        <dbReference type="EMBL" id="VDP27593.1"/>
    </source>
</evidence>
<dbReference type="InterPro" id="IPR039576">
    <property type="entry name" value="APBB1/2/3"/>
</dbReference>
<dbReference type="InterPro" id="IPR006020">
    <property type="entry name" value="PTB/PI_dom"/>
</dbReference>
<evidence type="ECO:0000256" key="2">
    <source>
        <dbReference type="SAM" id="MobiDB-lite"/>
    </source>
</evidence>
<dbReference type="OrthoDB" id="5969782at2759"/>
<dbReference type="Proteomes" id="UP000270296">
    <property type="component" value="Unassembled WGS sequence"/>
</dbReference>
<dbReference type="GO" id="GO:0005634">
    <property type="term" value="C:nucleus"/>
    <property type="evidence" value="ECO:0007669"/>
    <property type="project" value="TreeGrafter"/>
</dbReference>
<accession>A0A183J258</accession>
<proteinExistence type="predicted"/>
<keyword evidence="5" id="KW-1185">Reference proteome</keyword>
<dbReference type="GO" id="GO:0006355">
    <property type="term" value="P:regulation of DNA-templated transcription"/>
    <property type="evidence" value="ECO:0007669"/>
    <property type="project" value="TreeGrafter"/>
</dbReference>
<organism evidence="6">
    <name type="scientific">Soboliphyme baturini</name>
    <dbReference type="NCBI Taxonomy" id="241478"/>
    <lineage>
        <taxon>Eukaryota</taxon>
        <taxon>Metazoa</taxon>
        <taxon>Ecdysozoa</taxon>
        <taxon>Nematoda</taxon>
        <taxon>Enoplea</taxon>
        <taxon>Dorylaimia</taxon>
        <taxon>Dioctophymatida</taxon>
        <taxon>Dioctophymatoidea</taxon>
        <taxon>Soboliphymatidae</taxon>
        <taxon>Soboliphyme</taxon>
    </lineage>
</organism>
<evidence type="ECO:0000313" key="6">
    <source>
        <dbReference type="WBParaSite" id="SBAD_0001030801-mRNA-1"/>
    </source>
</evidence>
<dbReference type="SUPFAM" id="SSF50729">
    <property type="entry name" value="PH domain-like"/>
    <property type="match status" value="1"/>
</dbReference>
<dbReference type="InterPro" id="IPR011993">
    <property type="entry name" value="PH-like_dom_sf"/>
</dbReference>
<reference evidence="4 5" key="2">
    <citation type="submission" date="2018-11" db="EMBL/GenBank/DDBJ databases">
        <authorList>
            <consortium name="Pathogen Informatics"/>
        </authorList>
    </citation>
    <scope>NUCLEOTIDE SEQUENCE [LARGE SCALE GENOMIC DNA]</scope>
</reference>
<dbReference type="PANTHER" id="PTHR14058:SF8">
    <property type="entry name" value="PROTEIN FE65 HOMOLOG"/>
    <property type="match status" value="1"/>
</dbReference>
<dbReference type="Pfam" id="PF00640">
    <property type="entry name" value="PID"/>
    <property type="match status" value="1"/>
</dbReference>
<evidence type="ECO:0000259" key="3">
    <source>
        <dbReference type="PROSITE" id="PS01179"/>
    </source>
</evidence>